<dbReference type="EMBL" id="JARK01000107">
    <property type="protein sequence ID" value="EYC42999.1"/>
    <property type="molecule type" value="Genomic_DNA"/>
</dbReference>
<dbReference type="Pfam" id="PF00078">
    <property type="entry name" value="RVT_1"/>
    <property type="match status" value="1"/>
</dbReference>
<dbReference type="AlphaFoldDB" id="A0A016WT72"/>
<dbReference type="SUPFAM" id="SSF56672">
    <property type="entry name" value="DNA/RNA polymerases"/>
    <property type="match status" value="1"/>
</dbReference>
<evidence type="ECO:0000313" key="2">
    <source>
        <dbReference type="EMBL" id="EYC42999.1"/>
    </source>
</evidence>
<reference evidence="3" key="1">
    <citation type="journal article" date="2015" name="Nat. Genet.">
        <title>The genome and transcriptome of the zoonotic hookworm Ancylostoma ceylanicum identify infection-specific gene families.</title>
        <authorList>
            <person name="Schwarz E.M."/>
            <person name="Hu Y."/>
            <person name="Antoshechkin I."/>
            <person name="Miller M.M."/>
            <person name="Sternberg P.W."/>
            <person name="Aroian R.V."/>
        </authorList>
    </citation>
    <scope>NUCLEOTIDE SEQUENCE</scope>
    <source>
        <strain evidence="3">HY135</strain>
    </source>
</reference>
<dbReference type="Proteomes" id="UP000024635">
    <property type="component" value="Unassembled WGS sequence"/>
</dbReference>
<name>A0A016WT72_9BILA</name>
<dbReference type="InterPro" id="IPR043502">
    <property type="entry name" value="DNA/RNA_pol_sf"/>
</dbReference>
<evidence type="ECO:0000259" key="1">
    <source>
        <dbReference type="PROSITE" id="PS50878"/>
    </source>
</evidence>
<sequence>MTLDTVLKHLLGGPPSTLLYADDVALIADSSAELQLKIHKWQTALADAGFKLDPKKTEVMSSIGGGDAVLDENGTAFTQAEESQYLGSILSAHGTVDAAVRGRLACAWVKVERINRNSLRSKVLHGVERENLPYCCEAGNDVRQ</sequence>
<organism evidence="2 3">
    <name type="scientific">Ancylostoma ceylanicum</name>
    <dbReference type="NCBI Taxonomy" id="53326"/>
    <lineage>
        <taxon>Eukaryota</taxon>
        <taxon>Metazoa</taxon>
        <taxon>Ecdysozoa</taxon>
        <taxon>Nematoda</taxon>
        <taxon>Chromadorea</taxon>
        <taxon>Rhabditida</taxon>
        <taxon>Rhabditina</taxon>
        <taxon>Rhabditomorpha</taxon>
        <taxon>Strongyloidea</taxon>
        <taxon>Ancylostomatidae</taxon>
        <taxon>Ancylostomatinae</taxon>
        <taxon>Ancylostoma</taxon>
    </lineage>
</organism>
<dbReference type="PROSITE" id="PS50878">
    <property type="entry name" value="RT_POL"/>
    <property type="match status" value="1"/>
</dbReference>
<dbReference type="OrthoDB" id="5896693at2759"/>
<accession>A0A016WT72</accession>
<protein>
    <recommendedName>
        <fullName evidence="1">Reverse transcriptase domain-containing protein</fullName>
    </recommendedName>
</protein>
<comment type="caution">
    <text evidence="2">The sequence shown here is derived from an EMBL/GenBank/DDBJ whole genome shotgun (WGS) entry which is preliminary data.</text>
</comment>
<dbReference type="InterPro" id="IPR043128">
    <property type="entry name" value="Rev_trsase/Diguanyl_cyclase"/>
</dbReference>
<gene>
    <name evidence="2" type="primary">Acey_s0507.g2689</name>
    <name evidence="2" type="ORF">Y032_0507g2689</name>
</gene>
<evidence type="ECO:0000313" key="3">
    <source>
        <dbReference type="Proteomes" id="UP000024635"/>
    </source>
</evidence>
<proteinExistence type="predicted"/>
<dbReference type="Gene3D" id="3.30.70.270">
    <property type="match status" value="1"/>
</dbReference>
<keyword evidence="3" id="KW-1185">Reference proteome</keyword>
<dbReference type="PANTHER" id="PTHR47027">
    <property type="entry name" value="REVERSE TRANSCRIPTASE DOMAIN-CONTAINING PROTEIN"/>
    <property type="match status" value="1"/>
</dbReference>
<dbReference type="InterPro" id="IPR000477">
    <property type="entry name" value="RT_dom"/>
</dbReference>
<feature type="domain" description="Reverse transcriptase" evidence="1">
    <location>
        <begin position="1"/>
        <end position="90"/>
    </location>
</feature>
<dbReference type="PANTHER" id="PTHR47027:SF20">
    <property type="entry name" value="REVERSE TRANSCRIPTASE-LIKE PROTEIN WITH RNA-DIRECTED DNA POLYMERASE DOMAIN"/>
    <property type="match status" value="1"/>
</dbReference>